<dbReference type="PROSITE" id="PS00132">
    <property type="entry name" value="CARBOXYPEPT_ZN_1"/>
    <property type="match status" value="1"/>
</dbReference>
<evidence type="ECO:0000256" key="8">
    <source>
        <dbReference type="ARBA" id="ARBA00022833"/>
    </source>
</evidence>
<dbReference type="PRINTS" id="PR00765">
    <property type="entry name" value="CRBOXYPTASEA"/>
</dbReference>
<dbReference type="Pfam" id="PF00246">
    <property type="entry name" value="Peptidase_M14"/>
    <property type="match status" value="1"/>
</dbReference>
<dbReference type="SMART" id="SM00631">
    <property type="entry name" value="Zn_pept"/>
    <property type="match status" value="1"/>
</dbReference>
<evidence type="ECO:0000256" key="6">
    <source>
        <dbReference type="ARBA" id="ARBA00022729"/>
    </source>
</evidence>
<dbReference type="InterPro" id="IPR000834">
    <property type="entry name" value="Peptidase_M14"/>
</dbReference>
<dbReference type="InterPro" id="IPR003146">
    <property type="entry name" value="M14A_act_pep"/>
</dbReference>
<evidence type="ECO:0000256" key="4">
    <source>
        <dbReference type="ARBA" id="ARBA00022670"/>
    </source>
</evidence>
<dbReference type="AlphaFoldDB" id="A0A8W8LUK6"/>
<dbReference type="SUPFAM" id="SSF54897">
    <property type="entry name" value="Protease propeptides/inhibitors"/>
    <property type="match status" value="1"/>
</dbReference>
<evidence type="ECO:0000256" key="1">
    <source>
        <dbReference type="ARBA" id="ARBA00001947"/>
    </source>
</evidence>
<feature type="domain" description="Peptidase M14" evidence="13">
    <location>
        <begin position="142"/>
        <end position="442"/>
    </location>
</feature>
<accession>A0A8W8LUK6</accession>
<evidence type="ECO:0000313" key="15">
    <source>
        <dbReference type="Proteomes" id="UP000005408"/>
    </source>
</evidence>
<evidence type="ECO:0000256" key="12">
    <source>
        <dbReference type="SAM" id="SignalP"/>
    </source>
</evidence>
<reference evidence="14" key="1">
    <citation type="submission" date="2022-08" db="UniProtKB">
        <authorList>
            <consortium name="EnsemblMetazoa"/>
        </authorList>
    </citation>
    <scope>IDENTIFICATION</scope>
    <source>
        <strain evidence="14">05x7-T-G4-1.051#20</strain>
    </source>
</reference>
<evidence type="ECO:0000256" key="2">
    <source>
        <dbReference type="ARBA" id="ARBA00005988"/>
    </source>
</evidence>
<evidence type="ECO:0000256" key="7">
    <source>
        <dbReference type="ARBA" id="ARBA00022801"/>
    </source>
</evidence>
<evidence type="ECO:0000256" key="11">
    <source>
        <dbReference type="PROSITE-ProRule" id="PRU01379"/>
    </source>
</evidence>
<dbReference type="InterPro" id="IPR036990">
    <property type="entry name" value="M14A-like_propep"/>
</dbReference>
<evidence type="ECO:0000256" key="3">
    <source>
        <dbReference type="ARBA" id="ARBA00022645"/>
    </source>
</evidence>
<comment type="similarity">
    <text evidence="2 11">Belongs to the peptidase M14 family.</text>
</comment>
<keyword evidence="3" id="KW-0121">Carboxypeptidase</keyword>
<proteinExistence type="inferred from homology"/>
<dbReference type="FunFam" id="3.40.630.10:FF:000056">
    <property type="entry name" value="Zinc carboxypeptidase"/>
    <property type="match status" value="1"/>
</dbReference>
<dbReference type="Pfam" id="PF02244">
    <property type="entry name" value="Propep_M14"/>
    <property type="match status" value="1"/>
</dbReference>
<feature type="chain" id="PRO_5036470696" description="Peptidase M14 domain-containing protein" evidence="12">
    <location>
        <begin position="22"/>
        <end position="444"/>
    </location>
</feature>
<evidence type="ECO:0000256" key="9">
    <source>
        <dbReference type="ARBA" id="ARBA00023049"/>
    </source>
</evidence>
<keyword evidence="9" id="KW-0482">Metalloprotease</keyword>
<keyword evidence="10" id="KW-1015">Disulfide bond</keyword>
<keyword evidence="4" id="KW-0645">Protease</keyword>
<dbReference type="CDD" id="cd03860">
    <property type="entry name" value="M14_CP_A-B_like"/>
    <property type="match status" value="1"/>
</dbReference>
<keyword evidence="8" id="KW-0862">Zinc</keyword>
<dbReference type="PANTHER" id="PTHR11705">
    <property type="entry name" value="PROTEASE FAMILY M14 CARBOXYPEPTIDASE A,B"/>
    <property type="match status" value="1"/>
</dbReference>
<dbReference type="Gene3D" id="3.40.630.10">
    <property type="entry name" value="Zn peptidases"/>
    <property type="match status" value="1"/>
</dbReference>
<dbReference type="GO" id="GO:0008270">
    <property type="term" value="F:zinc ion binding"/>
    <property type="evidence" value="ECO:0007669"/>
    <property type="project" value="InterPro"/>
</dbReference>
<dbReference type="EnsemblMetazoa" id="G29810.1">
    <property type="protein sequence ID" value="G29810.1:cds"/>
    <property type="gene ID" value="G29810"/>
</dbReference>
<dbReference type="GO" id="GO:0004181">
    <property type="term" value="F:metallocarboxypeptidase activity"/>
    <property type="evidence" value="ECO:0007669"/>
    <property type="project" value="InterPro"/>
</dbReference>
<feature type="active site" description="Proton donor/acceptor" evidence="11">
    <location>
        <position position="404"/>
    </location>
</feature>
<evidence type="ECO:0000256" key="5">
    <source>
        <dbReference type="ARBA" id="ARBA00022723"/>
    </source>
</evidence>
<protein>
    <recommendedName>
        <fullName evidence="13">Peptidase M14 domain-containing protein</fullName>
    </recommendedName>
</protein>
<dbReference type="PROSITE" id="PS52035">
    <property type="entry name" value="PEPTIDASE_M14"/>
    <property type="match status" value="1"/>
</dbReference>
<name>A0A8W8LUK6_MAGGI</name>
<keyword evidence="7" id="KW-0378">Hydrolase</keyword>
<dbReference type="Proteomes" id="UP000005408">
    <property type="component" value="Unassembled WGS sequence"/>
</dbReference>
<dbReference type="Gene3D" id="3.30.70.340">
    <property type="entry name" value="Metallocarboxypeptidase-like"/>
    <property type="match status" value="1"/>
</dbReference>
<keyword evidence="6 12" id="KW-0732">Signal</keyword>
<keyword evidence="15" id="KW-1185">Reference proteome</keyword>
<keyword evidence="5" id="KW-0479">Metal-binding</keyword>
<dbReference type="GO" id="GO:0006508">
    <property type="term" value="P:proteolysis"/>
    <property type="evidence" value="ECO:0007669"/>
    <property type="project" value="UniProtKB-KW"/>
</dbReference>
<dbReference type="GO" id="GO:0005615">
    <property type="term" value="C:extracellular space"/>
    <property type="evidence" value="ECO:0007669"/>
    <property type="project" value="TreeGrafter"/>
</dbReference>
<dbReference type="InterPro" id="IPR057246">
    <property type="entry name" value="CARBOXYPEPT_ZN_1"/>
</dbReference>
<sequence length="444" mass="49667">MAGRIMQVLFPLLTVLLAVKSAPIQTPRKTYNMDKLVRVHPMSLEQVVALEKLQNHPSMKLDFWKVPHINTSVDIHVPIHMYNDVTKHLSRVGLHPSLLVNDLQSVIDQEQASMEIPDYVINSFGVMSISGLKPRNSDIVGKYARHSEIDSWLINIADQYPTLAKVESIGSSHEGRDMKLIRIGKNNEARTKPIIWIEAGIHAREWVAPATAVYTIHKLLTEYGINPVVTQLMDEFDWLILPSANPDGYEYSHTMDRLWRKTRSRQSGRCTGVDPNRNFDISFGGAGTSTNPCSDIYPGTSAFSESETRNIRDALLSERARIKLFLSFHAYSQLILTPYGYTSIKPSDNQELMRVAEAGIASLKTIHGEMYTAGTPPDLLYAASGGSYDWAKSVAGIQYAYTYEMRPAEASFGQSGFILSESEIIPNAEEVWASLVTIATEIQY</sequence>
<evidence type="ECO:0000259" key="13">
    <source>
        <dbReference type="PROSITE" id="PS52035"/>
    </source>
</evidence>
<dbReference type="PANTHER" id="PTHR11705:SF91">
    <property type="entry name" value="FI01817P-RELATED"/>
    <property type="match status" value="1"/>
</dbReference>
<evidence type="ECO:0000256" key="10">
    <source>
        <dbReference type="ARBA" id="ARBA00023157"/>
    </source>
</evidence>
<dbReference type="SUPFAM" id="SSF53187">
    <property type="entry name" value="Zn-dependent exopeptidases"/>
    <property type="match status" value="1"/>
</dbReference>
<feature type="signal peptide" evidence="12">
    <location>
        <begin position="1"/>
        <end position="21"/>
    </location>
</feature>
<organism evidence="14 15">
    <name type="scientific">Magallana gigas</name>
    <name type="common">Pacific oyster</name>
    <name type="synonym">Crassostrea gigas</name>
    <dbReference type="NCBI Taxonomy" id="29159"/>
    <lineage>
        <taxon>Eukaryota</taxon>
        <taxon>Metazoa</taxon>
        <taxon>Spiralia</taxon>
        <taxon>Lophotrochozoa</taxon>
        <taxon>Mollusca</taxon>
        <taxon>Bivalvia</taxon>
        <taxon>Autobranchia</taxon>
        <taxon>Pteriomorphia</taxon>
        <taxon>Ostreida</taxon>
        <taxon>Ostreoidea</taxon>
        <taxon>Ostreidae</taxon>
        <taxon>Magallana</taxon>
    </lineage>
</organism>
<comment type="cofactor">
    <cofactor evidence="1">
        <name>Zn(2+)</name>
        <dbReference type="ChEBI" id="CHEBI:29105"/>
    </cofactor>
</comment>
<evidence type="ECO:0000313" key="14">
    <source>
        <dbReference type="EnsemblMetazoa" id="G29810.1:cds"/>
    </source>
</evidence>